<comment type="caution">
    <text evidence="2">The sequence shown here is derived from an EMBL/GenBank/DDBJ whole genome shotgun (WGS) entry which is preliminary data.</text>
</comment>
<name>A0ABR7PA64_9FIRM</name>
<evidence type="ECO:0000256" key="1">
    <source>
        <dbReference type="SAM" id="MobiDB-lite"/>
    </source>
</evidence>
<protein>
    <submittedName>
        <fullName evidence="2">DUF3737 family protein</fullName>
    </submittedName>
</protein>
<organism evidence="2 3">
    <name type="scientific">Blautia stercoris</name>
    <dbReference type="NCBI Taxonomy" id="871664"/>
    <lineage>
        <taxon>Bacteria</taxon>
        <taxon>Bacillati</taxon>
        <taxon>Bacillota</taxon>
        <taxon>Clostridia</taxon>
        <taxon>Lachnospirales</taxon>
        <taxon>Lachnospiraceae</taxon>
        <taxon>Blautia</taxon>
    </lineage>
</organism>
<reference evidence="2 3" key="1">
    <citation type="submission" date="2020-08" db="EMBL/GenBank/DDBJ databases">
        <title>Genome public.</title>
        <authorList>
            <person name="Liu C."/>
            <person name="Sun Q."/>
        </authorList>
    </citation>
    <scope>NUCLEOTIDE SEQUENCE [LARGE SCALE GENOMIC DNA]</scope>
    <source>
        <strain evidence="2 3">3_YM_SP_D4_24.mj</strain>
    </source>
</reference>
<gene>
    <name evidence="2" type="ORF">H8712_06660</name>
</gene>
<evidence type="ECO:0000313" key="2">
    <source>
        <dbReference type="EMBL" id="MBC8628298.1"/>
    </source>
</evidence>
<dbReference type="InterPro" id="IPR022208">
    <property type="entry name" value="DUF3737"/>
</dbReference>
<feature type="region of interest" description="Disordered" evidence="1">
    <location>
        <begin position="25"/>
        <end position="45"/>
    </location>
</feature>
<dbReference type="EMBL" id="JACRTP010000002">
    <property type="protein sequence ID" value="MBC8628298.1"/>
    <property type="molecule type" value="Genomic_DNA"/>
</dbReference>
<dbReference type="Pfam" id="PF12541">
    <property type="entry name" value="DUF3737"/>
    <property type="match status" value="1"/>
</dbReference>
<evidence type="ECO:0000313" key="3">
    <source>
        <dbReference type="Proteomes" id="UP000661649"/>
    </source>
</evidence>
<dbReference type="Proteomes" id="UP000661649">
    <property type="component" value="Unassembled WGS sequence"/>
</dbReference>
<sequence length="45" mass="5193">MFHSFEYSTVNAEIKGKVESILKPKSGTIKNNKSRLHQQIDFGRK</sequence>
<dbReference type="RefSeq" id="WP_187558559.1">
    <property type="nucleotide sequence ID" value="NZ_JACRTP010000002.1"/>
</dbReference>
<proteinExistence type="predicted"/>
<keyword evidence="3" id="KW-1185">Reference proteome</keyword>
<accession>A0ABR7PA64</accession>